<name>A0A4R2IB75_9GAMM</name>
<feature type="chain" id="PRO_5020525030" description="LVIVD repeat-containing protein" evidence="1">
    <location>
        <begin position="24"/>
        <end position="658"/>
    </location>
</feature>
<dbReference type="InterPro" id="IPR011048">
    <property type="entry name" value="Haem_d1_sf"/>
</dbReference>
<dbReference type="PANTHER" id="PTHR47197:SF3">
    <property type="entry name" value="DIHYDRO-HEME D1 DEHYDROGENASE"/>
    <property type="match status" value="1"/>
</dbReference>
<accession>A0A4R2IB75</accession>
<dbReference type="SUPFAM" id="SSF51004">
    <property type="entry name" value="C-terminal (heme d1) domain of cytochrome cd1-nitrite reductase"/>
    <property type="match status" value="1"/>
</dbReference>
<dbReference type="Pfam" id="PF08309">
    <property type="entry name" value="LVIVD"/>
    <property type="match status" value="6"/>
</dbReference>
<dbReference type="InterPro" id="IPR015943">
    <property type="entry name" value="WD40/YVTN_repeat-like_dom_sf"/>
</dbReference>
<dbReference type="EMBL" id="SLWQ01000002">
    <property type="protein sequence ID" value="TCO41754.1"/>
    <property type="molecule type" value="Genomic_DNA"/>
</dbReference>
<evidence type="ECO:0008006" key="4">
    <source>
        <dbReference type="Google" id="ProtNLM"/>
    </source>
</evidence>
<dbReference type="InterPro" id="IPR051200">
    <property type="entry name" value="Host-pathogen_enzymatic-act"/>
</dbReference>
<keyword evidence="3" id="KW-1185">Reference proteome</keyword>
<evidence type="ECO:0000313" key="2">
    <source>
        <dbReference type="EMBL" id="TCO41754.1"/>
    </source>
</evidence>
<dbReference type="AlphaFoldDB" id="A0A4R2IB75"/>
<dbReference type="InterPro" id="IPR013211">
    <property type="entry name" value="LVIVD"/>
</dbReference>
<organism evidence="2 3">
    <name type="scientific">Dokdonella fugitiva</name>
    <dbReference type="NCBI Taxonomy" id="328517"/>
    <lineage>
        <taxon>Bacteria</taxon>
        <taxon>Pseudomonadati</taxon>
        <taxon>Pseudomonadota</taxon>
        <taxon>Gammaproteobacteria</taxon>
        <taxon>Lysobacterales</taxon>
        <taxon>Rhodanobacteraceae</taxon>
        <taxon>Dokdonella</taxon>
    </lineage>
</organism>
<protein>
    <recommendedName>
        <fullName evidence="4">LVIVD repeat-containing protein</fullName>
    </recommendedName>
</protein>
<evidence type="ECO:0000313" key="3">
    <source>
        <dbReference type="Proteomes" id="UP000294862"/>
    </source>
</evidence>
<dbReference type="OrthoDB" id="136825at2"/>
<feature type="signal peptide" evidence="1">
    <location>
        <begin position="1"/>
        <end position="23"/>
    </location>
</feature>
<reference evidence="2 3" key="1">
    <citation type="journal article" date="2015" name="Stand. Genomic Sci.">
        <title>Genomic Encyclopedia of Bacterial and Archaeal Type Strains, Phase III: the genomes of soil and plant-associated and newly described type strains.</title>
        <authorList>
            <person name="Whitman W.B."/>
            <person name="Woyke T."/>
            <person name="Klenk H.P."/>
            <person name="Zhou Y."/>
            <person name="Lilburn T.G."/>
            <person name="Beck B.J."/>
            <person name="De Vos P."/>
            <person name="Vandamme P."/>
            <person name="Eisen J.A."/>
            <person name="Garrity G."/>
            <person name="Hugenholtz P."/>
            <person name="Kyrpides N.C."/>
        </authorList>
    </citation>
    <scope>NUCLEOTIDE SEQUENCE [LARGE SCALE GENOMIC DNA]</scope>
    <source>
        <strain evidence="2 3">A3</strain>
    </source>
</reference>
<dbReference type="SUPFAM" id="SSF69322">
    <property type="entry name" value="Tricorn protease domain 2"/>
    <property type="match status" value="1"/>
</dbReference>
<dbReference type="Proteomes" id="UP000294862">
    <property type="component" value="Unassembled WGS sequence"/>
</dbReference>
<evidence type="ECO:0000256" key="1">
    <source>
        <dbReference type="SAM" id="SignalP"/>
    </source>
</evidence>
<dbReference type="RefSeq" id="WP_158287324.1">
    <property type="nucleotide sequence ID" value="NZ_SLWQ01000002.1"/>
</dbReference>
<dbReference type="PANTHER" id="PTHR47197">
    <property type="entry name" value="PROTEIN NIRF"/>
    <property type="match status" value="1"/>
</dbReference>
<keyword evidence="1" id="KW-0732">Signal</keyword>
<proteinExistence type="predicted"/>
<comment type="caution">
    <text evidence="2">The sequence shown here is derived from an EMBL/GenBank/DDBJ whole genome shotgun (WGS) entry which is preliminary data.</text>
</comment>
<gene>
    <name evidence="2" type="ORF">EV148_102105</name>
</gene>
<dbReference type="Gene3D" id="2.130.10.10">
    <property type="entry name" value="YVTN repeat-like/Quinoprotein amine dehydrogenase"/>
    <property type="match status" value="1"/>
</dbReference>
<sequence>MKWLRTVVSLWFGMSILAGTAAAQTLHPVDAGGGALSSPAVHGAYLYVGTGATINVWDMSDPAEPAYVGRTGASPAPGPISSLAVVGDYLYAAWSSMGMAAGITIYSLADPAHPVGAAEYDDYVDSAFFGPVGLVASGALLYLGDAQNGLFVLDTSNPTAPSVIGQASDIYAFDAMAINGTQLLTSGSSFLGGRLVYAIDVSDPTMPSVEGSAELDGGSVLRAVLTDGYAIGVGNDLLVYDTHDGANITQVYATAIEQATGAIRLGDVLYLVGDSGIQVWDFATPTAPSLIRTVAAPTFAPDQTAVTPFGPLVLTHTDRAVLLGTTDPLQPTLAAQFDVPVGVSAHAAGFDGTHAYFAEEGYGLGVADATTLAPVGRYDADLPPYLAARDMEDISVDGGRAYLAAWGYGVLIADLTNPAAPVELGRFEFPFASAIEAHGDRVYVASTTNGGIFKVLDVSNPASPQELGSILTSQTYDLTVRGNHAFLVDGANFGDGGLRIVDISNPSAPTVVGQEQSCPFASGVFVSDDGNTTYVACSSDTTFASALQVIDTTDKTQPLLLGSLALPGLPPNLTDYNDAHSVVVVGDTAYVGNEYGLDEVDVSNPAAPTWMARHDTGYVVRKVELAPDGRVFAFSSVGGVHVFAPERGDAIFADGFDG</sequence>